<evidence type="ECO:0000313" key="1">
    <source>
        <dbReference type="EMBL" id="CEK72990.1"/>
    </source>
</evidence>
<reference evidence="2" key="1">
    <citation type="submission" date="2014-12" db="EMBL/GenBank/DDBJ databases">
        <title>Insight into the proteome of Arion vulgaris.</title>
        <authorList>
            <person name="Aradska J."/>
            <person name="Bulat T."/>
            <person name="Smidak R."/>
            <person name="Sarate P."/>
            <person name="Gangsoo J."/>
            <person name="Sialana F."/>
            <person name="Bilban M."/>
            <person name="Lubec G."/>
        </authorList>
    </citation>
    <scope>NUCLEOTIDE SEQUENCE</scope>
    <source>
        <tissue evidence="2">Skin</tissue>
    </source>
</reference>
<name>A0A0B6ZYW4_9EUPU</name>
<dbReference type="EMBL" id="HACG01026126">
    <property type="protein sequence ID" value="CEK72991.1"/>
    <property type="molecule type" value="Transcribed_RNA"/>
</dbReference>
<organism evidence="2">
    <name type="scientific">Arion vulgaris</name>
    <dbReference type="NCBI Taxonomy" id="1028688"/>
    <lineage>
        <taxon>Eukaryota</taxon>
        <taxon>Metazoa</taxon>
        <taxon>Spiralia</taxon>
        <taxon>Lophotrochozoa</taxon>
        <taxon>Mollusca</taxon>
        <taxon>Gastropoda</taxon>
        <taxon>Heterobranchia</taxon>
        <taxon>Euthyneura</taxon>
        <taxon>Panpulmonata</taxon>
        <taxon>Eupulmonata</taxon>
        <taxon>Stylommatophora</taxon>
        <taxon>Helicina</taxon>
        <taxon>Arionoidea</taxon>
        <taxon>Arionidae</taxon>
        <taxon>Arion</taxon>
    </lineage>
</organism>
<dbReference type="AlphaFoldDB" id="A0A0B6ZYW4"/>
<evidence type="ECO:0000313" key="3">
    <source>
        <dbReference type="EMBL" id="CEK72992.1"/>
    </source>
</evidence>
<protein>
    <submittedName>
        <fullName evidence="2">Uncharacterized protein</fullName>
    </submittedName>
</protein>
<gene>
    <name evidence="2" type="primary">ORF84809</name>
    <name evidence="1" type="synonym">ORF84808</name>
    <name evidence="3" type="synonym">ORF84811</name>
</gene>
<evidence type="ECO:0000313" key="2">
    <source>
        <dbReference type="EMBL" id="CEK72991.1"/>
    </source>
</evidence>
<accession>A0A0B6ZYW4</accession>
<proteinExistence type="predicted"/>
<sequence length="66" mass="7674">MNRIMQKMSENKQDKFCVMVFGDAILSQVKYETCQTYKSGLTNKPTLILSHWVNDETTHDLDMGMQ</sequence>
<dbReference type="EMBL" id="HACG01026125">
    <property type="protein sequence ID" value="CEK72990.1"/>
    <property type="molecule type" value="Transcribed_RNA"/>
</dbReference>
<dbReference type="EMBL" id="HACG01026127">
    <property type="protein sequence ID" value="CEK72992.1"/>
    <property type="molecule type" value="Transcribed_RNA"/>
</dbReference>